<reference evidence="3 4" key="1">
    <citation type="submission" date="2022-05" db="EMBL/GenBank/DDBJ databases">
        <title>Sporolactobacillus sp nov CPB3-1, isolated from tree bark (Mangifera indica L.).</title>
        <authorList>
            <person name="Phuengjayaem S."/>
            <person name="Tanasupawat S."/>
        </authorList>
    </citation>
    <scope>NUCLEOTIDE SEQUENCE [LARGE SCALE GENOMIC DNA]</scope>
    <source>
        <strain evidence="3 4">CPB3-1</strain>
    </source>
</reference>
<name>A0ABT0MC41_9BACL</name>
<feature type="chain" id="PRO_5047450230" evidence="1">
    <location>
        <begin position="22"/>
        <end position="193"/>
    </location>
</feature>
<protein>
    <submittedName>
        <fullName evidence="3">Spore germination lipoprotein GerD</fullName>
    </submittedName>
</protein>
<dbReference type="PROSITE" id="PS51257">
    <property type="entry name" value="PROKAR_LIPOPROTEIN"/>
    <property type="match status" value="1"/>
</dbReference>
<dbReference type="EMBL" id="JAMAST010000014">
    <property type="protein sequence ID" value="MCL1632433.1"/>
    <property type="molecule type" value="Genomic_DNA"/>
</dbReference>
<keyword evidence="3" id="KW-0449">Lipoprotein</keyword>
<dbReference type="Pfam" id="PF17898">
    <property type="entry name" value="GerD"/>
    <property type="match status" value="1"/>
</dbReference>
<sequence>MARVGTIFLCAVLLVSLTACGGQPKQPSYQENKKMVLDLLKTDDGKKTLRDLLEDRELRQAITLDEPVLRKTIVQTLTTEQGQNLWRQMLSDPDFSEELAKTMESENEKLLRRMMKDPGYQGMMMNVLKTPEMQQQYLSLLQSKPFREQIEQTIGELMTTPLYKKKLADAIMNALEKEQKKSKDQLNQSNQEP</sequence>
<organism evidence="3 4">
    <name type="scientific">Sporolactobacillus mangiferae</name>
    <dbReference type="NCBI Taxonomy" id="2940498"/>
    <lineage>
        <taxon>Bacteria</taxon>
        <taxon>Bacillati</taxon>
        <taxon>Bacillota</taxon>
        <taxon>Bacilli</taxon>
        <taxon>Bacillales</taxon>
        <taxon>Sporolactobacillaceae</taxon>
        <taxon>Sporolactobacillus</taxon>
    </lineage>
</organism>
<evidence type="ECO:0000313" key="3">
    <source>
        <dbReference type="EMBL" id="MCL1632433.1"/>
    </source>
</evidence>
<comment type="caution">
    <text evidence="3">The sequence shown here is derived from an EMBL/GenBank/DDBJ whole genome shotgun (WGS) entry which is preliminary data.</text>
</comment>
<feature type="domain" description="Spore germination GerD central core" evidence="2">
    <location>
        <begin position="63"/>
        <end position="174"/>
    </location>
</feature>
<evidence type="ECO:0000256" key="1">
    <source>
        <dbReference type="SAM" id="SignalP"/>
    </source>
</evidence>
<gene>
    <name evidence="3" type="primary">gerD</name>
    <name evidence="3" type="ORF">M3N64_10935</name>
</gene>
<evidence type="ECO:0000259" key="2">
    <source>
        <dbReference type="Pfam" id="PF17898"/>
    </source>
</evidence>
<proteinExistence type="predicted"/>
<dbReference type="NCBIfam" id="NF040801">
    <property type="entry name" value="spore_GerD"/>
    <property type="match status" value="1"/>
</dbReference>
<keyword evidence="4" id="KW-1185">Reference proteome</keyword>
<evidence type="ECO:0000313" key="4">
    <source>
        <dbReference type="Proteomes" id="UP001203004"/>
    </source>
</evidence>
<dbReference type="RefSeq" id="WP_249102146.1">
    <property type="nucleotide sequence ID" value="NZ_JAMAST010000014.1"/>
</dbReference>
<accession>A0ABT0MC41</accession>
<keyword evidence="1" id="KW-0732">Signal</keyword>
<dbReference type="InterPro" id="IPR041262">
    <property type="entry name" value="GerD_central"/>
</dbReference>
<dbReference type="Proteomes" id="UP001203004">
    <property type="component" value="Unassembled WGS sequence"/>
</dbReference>
<feature type="signal peptide" evidence="1">
    <location>
        <begin position="1"/>
        <end position="21"/>
    </location>
</feature>